<name>A0A1R3HJH8_COCAP</name>
<dbReference type="PROSITE" id="PS50236">
    <property type="entry name" value="CHCR"/>
    <property type="match status" value="1"/>
</dbReference>
<dbReference type="FunFam" id="1.10.472.10:FF:000026">
    <property type="entry name" value="Cyclin-T1-5 like"/>
    <property type="match status" value="1"/>
</dbReference>
<evidence type="ECO:0000259" key="8">
    <source>
        <dbReference type="SMART" id="SM00385"/>
    </source>
</evidence>
<feature type="region of interest" description="Disordered" evidence="7">
    <location>
        <begin position="1421"/>
        <end position="1535"/>
    </location>
</feature>
<feature type="compositionally biased region" description="Basic and acidic residues" evidence="7">
    <location>
        <begin position="1433"/>
        <end position="1446"/>
    </location>
</feature>
<dbReference type="SUPFAM" id="SSF47954">
    <property type="entry name" value="Cyclin-like"/>
    <property type="match status" value="2"/>
</dbReference>
<dbReference type="Proteomes" id="UP000188268">
    <property type="component" value="Unassembled WGS sequence"/>
</dbReference>
<dbReference type="CDD" id="cd20588">
    <property type="entry name" value="CYCLIN_AcCycT_rpt2"/>
    <property type="match status" value="1"/>
</dbReference>
<gene>
    <name evidence="9" type="ORF">CCACVL1_18889</name>
</gene>
<dbReference type="InterPro" id="IPR000547">
    <property type="entry name" value="Clathrin_H-chain/VPS_repeat"/>
</dbReference>
<dbReference type="InterPro" id="IPR019452">
    <property type="entry name" value="VPS39/TGF_beta_rcpt-assoc_1"/>
</dbReference>
<dbReference type="SMART" id="SM00385">
    <property type="entry name" value="CYCLIN"/>
    <property type="match status" value="2"/>
</dbReference>
<dbReference type="Pfam" id="PF00134">
    <property type="entry name" value="Cyclin_N"/>
    <property type="match status" value="1"/>
</dbReference>
<protein>
    <recommendedName>
        <fullName evidence="8">Cyclin-like domain-containing protein</fullName>
    </recommendedName>
</protein>
<keyword evidence="1" id="KW-0132">Cell division</keyword>
<proteinExistence type="inferred from homology"/>
<feature type="compositionally biased region" description="Basic and acidic residues" evidence="7">
    <location>
        <begin position="1508"/>
        <end position="1525"/>
    </location>
</feature>
<keyword evidence="10" id="KW-1185">Reference proteome</keyword>
<feature type="compositionally biased region" description="Acidic residues" evidence="7">
    <location>
        <begin position="1463"/>
        <end position="1472"/>
    </location>
</feature>
<evidence type="ECO:0000256" key="1">
    <source>
        <dbReference type="ARBA" id="ARBA00022618"/>
    </source>
</evidence>
<feature type="region of interest" description="Disordered" evidence="7">
    <location>
        <begin position="48"/>
        <end position="68"/>
    </location>
</feature>
<dbReference type="InterPro" id="IPR019453">
    <property type="entry name" value="VPS39/TGFA1_Znf"/>
</dbReference>
<dbReference type="STRING" id="210143.A0A1R3HJH8"/>
<evidence type="ECO:0000256" key="4">
    <source>
        <dbReference type="ARBA" id="ARBA00061204"/>
    </source>
</evidence>
<dbReference type="InterPro" id="IPR036915">
    <property type="entry name" value="Cyclin-like_sf"/>
</dbReference>
<dbReference type="GO" id="GO:0034058">
    <property type="term" value="P:endosomal vesicle fusion"/>
    <property type="evidence" value="ECO:0007669"/>
    <property type="project" value="TreeGrafter"/>
</dbReference>
<evidence type="ECO:0000313" key="10">
    <source>
        <dbReference type="Proteomes" id="UP000188268"/>
    </source>
</evidence>
<feature type="compositionally biased region" description="Basic and acidic residues" evidence="7">
    <location>
        <begin position="1302"/>
        <end position="1344"/>
    </location>
</feature>
<feature type="compositionally biased region" description="Gly residues" evidence="7">
    <location>
        <begin position="1218"/>
        <end position="1227"/>
    </location>
</feature>
<dbReference type="Gramene" id="OMO70480">
    <property type="protein sequence ID" value="OMO70480"/>
    <property type="gene ID" value="CCACVL1_18889"/>
</dbReference>
<dbReference type="GO" id="GO:0051301">
    <property type="term" value="P:cell division"/>
    <property type="evidence" value="ECO:0007669"/>
    <property type="project" value="UniProtKB-KW"/>
</dbReference>
<dbReference type="Pfam" id="PF10367">
    <property type="entry name" value="zf-Vps39_C"/>
    <property type="match status" value="1"/>
</dbReference>
<dbReference type="CDD" id="cd20587">
    <property type="entry name" value="CYCLIN_AcCycT_rpt1"/>
    <property type="match status" value="1"/>
</dbReference>
<evidence type="ECO:0000256" key="6">
    <source>
        <dbReference type="RuleBase" id="RU000383"/>
    </source>
</evidence>
<dbReference type="GO" id="GO:0005737">
    <property type="term" value="C:cytoplasm"/>
    <property type="evidence" value="ECO:0007669"/>
    <property type="project" value="TreeGrafter"/>
</dbReference>
<comment type="caution">
    <text evidence="9">The sequence shown here is derived from an EMBL/GenBank/DDBJ whole genome shotgun (WGS) entry which is preliminary data.</text>
</comment>
<dbReference type="InterPro" id="IPR013763">
    <property type="entry name" value="Cyclin-like_dom"/>
</dbReference>
<dbReference type="InterPro" id="IPR006671">
    <property type="entry name" value="Cyclin_N"/>
</dbReference>
<keyword evidence="3" id="KW-0131">Cell cycle</keyword>
<feature type="compositionally biased region" description="Low complexity" evidence="7">
    <location>
        <begin position="48"/>
        <end position="57"/>
    </location>
</feature>
<evidence type="ECO:0000256" key="7">
    <source>
        <dbReference type="SAM" id="MobiDB-lite"/>
    </source>
</evidence>
<feature type="repeat" description="CHCR" evidence="5">
    <location>
        <begin position="578"/>
        <end position="757"/>
    </location>
</feature>
<feature type="compositionally biased region" description="Basic and acidic residues" evidence="7">
    <location>
        <begin position="1281"/>
        <end position="1294"/>
    </location>
</feature>
<dbReference type="Gene3D" id="1.10.472.10">
    <property type="entry name" value="Cyclin-like"/>
    <property type="match status" value="2"/>
</dbReference>
<dbReference type="GO" id="GO:0006914">
    <property type="term" value="P:autophagy"/>
    <property type="evidence" value="ECO:0007669"/>
    <property type="project" value="TreeGrafter"/>
</dbReference>
<keyword evidence="2 6" id="KW-0195">Cyclin</keyword>
<accession>A0A1R3HJH8</accession>
<reference evidence="9 10" key="1">
    <citation type="submission" date="2013-09" db="EMBL/GenBank/DDBJ databases">
        <title>Corchorus capsularis genome sequencing.</title>
        <authorList>
            <person name="Alam M."/>
            <person name="Haque M.S."/>
            <person name="Islam M.S."/>
            <person name="Emdad E.M."/>
            <person name="Islam M.M."/>
            <person name="Ahmed B."/>
            <person name="Halim A."/>
            <person name="Hossen Q.M.M."/>
            <person name="Hossain M.Z."/>
            <person name="Ahmed R."/>
            <person name="Khan M.M."/>
            <person name="Islam R."/>
            <person name="Rashid M.M."/>
            <person name="Khan S.A."/>
            <person name="Rahman M.S."/>
            <person name="Alam M."/>
        </authorList>
    </citation>
    <scope>NUCLEOTIDE SEQUENCE [LARGE SCALE GENOMIC DNA]</scope>
    <source>
        <strain evidence="10">cv. CVL-1</strain>
        <tissue evidence="9">Whole seedling</tissue>
    </source>
</reference>
<dbReference type="OrthoDB" id="10264655at2759"/>
<dbReference type="Pfam" id="PF10366">
    <property type="entry name" value="Vps39_1"/>
    <property type="match status" value="1"/>
</dbReference>
<evidence type="ECO:0000256" key="3">
    <source>
        <dbReference type="ARBA" id="ARBA00023306"/>
    </source>
</evidence>
<dbReference type="Pfam" id="PF21797">
    <property type="entry name" value="CycT2-like_C"/>
    <property type="match status" value="1"/>
</dbReference>
<feature type="region of interest" description="Disordered" evidence="7">
    <location>
        <begin position="1209"/>
        <end position="1376"/>
    </location>
</feature>
<feature type="domain" description="Cyclin-like" evidence="8">
    <location>
        <begin position="1001"/>
        <end position="1103"/>
    </location>
</feature>
<dbReference type="EMBL" id="AWWV01011800">
    <property type="protein sequence ID" value="OMO70480.1"/>
    <property type="molecule type" value="Genomic_DNA"/>
</dbReference>
<dbReference type="FunFam" id="1.10.472.10:FF:000028">
    <property type="entry name" value="Cyclin-T1-5 like"/>
    <property type="match status" value="1"/>
</dbReference>
<feature type="domain" description="Cyclin-like" evidence="8">
    <location>
        <begin position="1116"/>
        <end position="1201"/>
    </location>
</feature>
<feature type="compositionally biased region" description="Basic residues" evidence="7">
    <location>
        <begin position="1526"/>
        <end position="1535"/>
    </location>
</feature>
<dbReference type="PANTHER" id="PTHR12894">
    <property type="entry name" value="CNH DOMAIN CONTAINING"/>
    <property type="match status" value="1"/>
</dbReference>
<comment type="similarity">
    <text evidence="4">Belongs to the cyclin family. Cyclin T subfamily.</text>
</comment>
<dbReference type="GO" id="GO:0006886">
    <property type="term" value="P:intracellular protein transport"/>
    <property type="evidence" value="ECO:0007669"/>
    <property type="project" value="UniProtKB-UniRule"/>
</dbReference>
<feature type="compositionally biased region" description="Low complexity" evidence="7">
    <location>
        <begin position="1263"/>
        <end position="1273"/>
    </location>
</feature>
<evidence type="ECO:0000256" key="2">
    <source>
        <dbReference type="ARBA" id="ARBA00023127"/>
    </source>
</evidence>
<dbReference type="InterPro" id="IPR032914">
    <property type="entry name" value="Vam6/VPS39/TRAP1"/>
</dbReference>
<dbReference type="GO" id="GO:0016020">
    <property type="term" value="C:membrane"/>
    <property type="evidence" value="ECO:0007669"/>
    <property type="project" value="TreeGrafter"/>
</dbReference>
<dbReference type="PANTHER" id="PTHR12894:SF43">
    <property type="entry name" value="VACUOLAR SORTING PROTEIN 3"/>
    <property type="match status" value="1"/>
</dbReference>
<evidence type="ECO:0000313" key="9">
    <source>
        <dbReference type="EMBL" id="OMO70480.1"/>
    </source>
</evidence>
<organism evidence="9 10">
    <name type="scientific">Corchorus capsularis</name>
    <name type="common">Jute</name>
    <dbReference type="NCBI Taxonomy" id="210143"/>
    <lineage>
        <taxon>Eukaryota</taxon>
        <taxon>Viridiplantae</taxon>
        <taxon>Streptophyta</taxon>
        <taxon>Embryophyta</taxon>
        <taxon>Tracheophyta</taxon>
        <taxon>Spermatophyta</taxon>
        <taxon>Magnoliopsida</taxon>
        <taxon>eudicotyledons</taxon>
        <taxon>Gunneridae</taxon>
        <taxon>Pentapetalae</taxon>
        <taxon>rosids</taxon>
        <taxon>malvids</taxon>
        <taxon>Malvales</taxon>
        <taxon>Malvaceae</taxon>
        <taxon>Grewioideae</taxon>
        <taxon>Apeibeae</taxon>
        <taxon>Corchorus</taxon>
    </lineage>
</organism>
<feature type="compositionally biased region" description="Basic and acidic residues" evidence="7">
    <location>
        <begin position="1491"/>
        <end position="1501"/>
    </location>
</feature>
<feature type="region of interest" description="Disordered" evidence="7">
    <location>
        <begin position="946"/>
        <end position="966"/>
    </location>
</feature>
<evidence type="ECO:0000256" key="5">
    <source>
        <dbReference type="PROSITE-ProRule" id="PRU01006"/>
    </source>
</evidence>
<feature type="compositionally biased region" description="Basic and acidic residues" evidence="7">
    <location>
        <begin position="1238"/>
        <end position="1260"/>
    </location>
</feature>
<sequence length="1535" mass="171759">MAKPKSRTAVEPLAQFDLPNPHLSISSIVLSQSTLYLGTQNGSLLSLSLNPNPNSTPNTPPIESVSPSSLSRNVSLLRTVSISDSPVESIFVLAEIGVVLVLSDGLLFLADSLLIQPVKKLGGLKGVSVIARRFRGTHSPSTDLTDNSSNLSKGQRILDKFGGVRANGVKARESEQNREVDNVGVVVDSLGQPVGGSLVFRKGGPDSVGDLSSYAVVVRDGKMELYHKKSGNCIQTATFGVEGVGQCIVADEESRNGEVVAVATPTKVVCYRKVPSEEQIKDLLRKKNFKEAISLVEELECEGEMSKEMLSLFHAQVGFLLLFDLHFEEAVDHFLQSETMQPSEVFPFIMRDPNRWSLLVPRNRYWGLHPPPVPLEDVVDDGLSSIQRAIFLRKAGVETVVDERFLLNPPTRAELLESAIKNMIRYLEVSRQKELTLSVKEGVDTLLMYLYRALNSVGDMEKLASSENCCIVEELETLLDGSGHLRTLAFLYASKGMSSKALAIWRILARNYSSGLWKDPVVENGVPDSSACVTSGRETAATEASKILEESSDQDLVLQHLGWIADINQVLAVRVLTSEKRTDQLSPDEVIAAIDSKKVEILQRYLQWLIEDQDSDDSRFHTLYALSLAKSAIETFDSESSSQCPDDAGRQEQLQAIDIQRESIFQSTVRERLQIFLQSSDLYDAEEVLYLIEGSELWLEKAILYRKLGQETLVLQILALKLEDSEAAEQYCAEIGRPDAYMQLLDMYLDPQDGKEPMFKAAVRLLHNHGESLDPLQVLETLSPEMPLQLASDTILRMLRARLHHHRQGKIVHNLSRAVHTDARLARLEERSRLVQINDESLCDSCHARLGTKLFAMYPDDTVVCYKCFRRQGESTSVTGRDFKQDVLIKPGWLDLNTEVGYVLRFILKAFYEDIKSCSYRELSFVCTIIVLGEIYMAGMLPGDSSHHSTSDSGPTRSSQEKQEEVGRWYFSRKEIEENSPSRRDGIDLRKETYLRKSYCTFLQDLGMRLKVPQVTIATAIIFCHRFFIRQSHAKNDRRTIATVCMFLAGKVEETPRPLKDVILVSYEIIHKKDPAAAQRIKQKEVYEQQKELILLGERVVLATLGFDLNVHHPYKPLVEAIKKFKVAQNALAQVAWNFVNDGLRTSLCLQFKPHHIAAGAIFLAAKFLKVKLPSDGDKVWWQEFDVTPRQLEEVSNQMLELYEQNRVPPAQGSEVEGSGGGGGAGGTSHRSSGKHPSGSEEKQVSSRSAADHSSGDNHASRNGQNQSNDNGSGEMGSVITDHKMDLETKDNQHPEQFPPKENMREVSNKSRSGIDRTVVEDQERNGGRNESAETGEWRDDGASRKSSSMVGRNVDTREGPLGQSPKEAIKIDKDKVKAALEKRRKSRGETMKKKDVMDEDDLIERELEDGVELAVEDEKIKRERRQSWSRNENQEHVKEHGEMGEGNHFGAKGQSSRGFEAEAAEEGEMLDDASPMVNSRKRKGGSPPDRQLEGKKRHEYVSSYNHDTIEDGQKPGRSSHADKEHRRHSHENHL</sequence>